<keyword evidence="2" id="KW-0521">NADP</keyword>
<dbReference type="InterPro" id="IPR036291">
    <property type="entry name" value="NAD(P)-bd_dom_sf"/>
</dbReference>
<proteinExistence type="inferred from homology"/>
<dbReference type="STRING" id="1214573.A0A0G2FW08"/>
<evidence type="ECO:0000313" key="5">
    <source>
        <dbReference type="EMBL" id="KKY38114.1"/>
    </source>
</evidence>
<reference evidence="5 6" key="2">
    <citation type="submission" date="2015-05" db="EMBL/GenBank/DDBJ databases">
        <authorList>
            <person name="Morales-Cruz A."/>
            <person name="Amrine K.C."/>
            <person name="Cantu D."/>
        </authorList>
    </citation>
    <scope>NUCLEOTIDE SEQUENCE [LARGE SCALE GENOMIC DNA]</scope>
    <source>
        <strain evidence="5">DA912</strain>
    </source>
</reference>
<dbReference type="Gene3D" id="3.40.50.720">
    <property type="entry name" value="NAD(P)-binding Rossmann-like Domain"/>
    <property type="match status" value="1"/>
</dbReference>
<gene>
    <name evidence="5" type="ORF">UCDDA912_g01872</name>
</gene>
<evidence type="ECO:0000256" key="3">
    <source>
        <dbReference type="ARBA" id="ARBA00023002"/>
    </source>
</evidence>
<comment type="similarity">
    <text evidence="1">Belongs to the short-chain dehydrogenases/reductases (SDR) family.</text>
</comment>
<keyword evidence="6" id="KW-1185">Reference proteome</keyword>
<dbReference type="SUPFAM" id="SSF51735">
    <property type="entry name" value="NAD(P)-binding Rossmann-fold domains"/>
    <property type="match status" value="1"/>
</dbReference>
<dbReference type="PANTHER" id="PTHR24320:SF252">
    <property type="entry name" value="DEHYDROGENASE_REDUCTASE FAMILY PROTEIN, PUTATIVE (AFU_ORTHOLOGUE AFUA_3G08550)-RELATED"/>
    <property type="match status" value="1"/>
</dbReference>
<dbReference type="Pfam" id="PF00106">
    <property type="entry name" value="adh_short"/>
    <property type="match status" value="1"/>
</dbReference>
<evidence type="ECO:0000256" key="4">
    <source>
        <dbReference type="SAM" id="MobiDB-lite"/>
    </source>
</evidence>
<evidence type="ECO:0000256" key="1">
    <source>
        <dbReference type="ARBA" id="ARBA00006484"/>
    </source>
</evidence>
<name>A0A0G2FW08_9PEZI</name>
<feature type="region of interest" description="Disordered" evidence="4">
    <location>
        <begin position="1"/>
        <end position="32"/>
    </location>
</feature>
<sequence length="414" mass="44627">MPPSNKHTPASHVPSPDKRGIQNKSKSKHSPLKPEVPAFLLFLRTMSLKALTGKFFPSSLPPADAFAGQRVIVTGGTAGLGLATAIHFLKLGADEVIITARSASSARAEGARQKILAAAGQGADKSTAGRVSIMELDMNSYASCVAFVEAVKERFGAADGPDVIVFNAGVTNSQFRRSPEGMEEIIQVNTLSTTFLALLLVPWMKQQRGQRSSPARVVFVSSGLHMSVDIRPWSTYAEKEGGVLAHYSKEENFEAGLTSPMYNYSKLLLMYALEEVSKMALDQNGEPQIIVTSVCPGPVKTELSRSMQENSILARIAAPIFMNLVGKSPDYGARIYLAGALAEPAAHGKFLRDYLTDPQYASRSAPVLASKEARLMQAQIWKEIREALSSKVPAAREVLLRPATAGAQDARERG</sequence>
<dbReference type="InterPro" id="IPR002347">
    <property type="entry name" value="SDR_fam"/>
</dbReference>
<dbReference type="PANTHER" id="PTHR24320">
    <property type="entry name" value="RETINOL DEHYDROGENASE"/>
    <property type="match status" value="1"/>
</dbReference>
<dbReference type="OrthoDB" id="542013at2759"/>
<reference evidence="5 6" key="1">
    <citation type="submission" date="2015-05" db="EMBL/GenBank/DDBJ databases">
        <title>Distinctive expansion of gene families associated with plant cell wall degradation and secondary metabolism in the genomes of grapevine trunk pathogens.</title>
        <authorList>
            <person name="Lawrence D.P."/>
            <person name="Travadon R."/>
            <person name="Rolshausen P.E."/>
            <person name="Baumgartner K."/>
        </authorList>
    </citation>
    <scope>NUCLEOTIDE SEQUENCE [LARGE SCALE GENOMIC DNA]</scope>
    <source>
        <strain evidence="5">DA912</strain>
    </source>
</reference>
<protein>
    <submittedName>
        <fullName evidence="5">Putative short-chain dehydrogenase reductase family protein</fullName>
    </submittedName>
</protein>
<evidence type="ECO:0000313" key="6">
    <source>
        <dbReference type="Proteomes" id="UP000034680"/>
    </source>
</evidence>
<dbReference type="EMBL" id="LCUC01000061">
    <property type="protein sequence ID" value="KKY38114.1"/>
    <property type="molecule type" value="Genomic_DNA"/>
</dbReference>
<accession>A0A0G2FW08</accession>
<dbReference type="Proteomes" id="UP000034680">
    <property type="component" value="Unassembled WGS sequence"/>
</dbReference>
<keyword evidence="3" id="KW-0560">Oxidoreductase</keyword>
<dbReference type="GO" id="GO:0016491">
    <property type="term" value="F:oxidoreductase activity"/>
    <property type="evidence" value="ECO:0007669"/>
    <property type="project" value="UniProtKB-KW"/>
</dbReference>
<evidence type="ECO:0000256" key="2">
    <source>
        <dbReference type="ARBA" id="ARBA00022857"/>
    </source>
</evidence>
<dbReference type="PRINTS" id="PR00081">
    <property type="entry name" value="GDHRDH"/>
</dbReference>
<dbReference type="AlphaFoldDB" id="A0A0G2FW08"/>
<organism evidence="5 6">
    <name type="scientific">Diaporthe ampelina</name>
    <dbReference type="NCBI Taxonomy" id="1214573"/>
    <lineage>
        <taxon>Eukaryota</taxon>
        <taxon>Fungi</taxon>
        <taxon>Dikarya</taxon>
        <taxon>Ascomycota</taxon>
        <taxon>Pezizomycotina</taxon>
        <taxon>Sordariomycetes</taxon>
        <taxon>Sordariomycetidae</taxon>
        <taxon>Diaporthales</taxon>
        <taxon>Diaporthaceae</taxon>
        <taxon>Diaporthe</taxon>
    </lineage>
</organism>
<comment type="caution">
    <text evidence="5">The sequence shown here is derived from an EMBL/GenBank/DDBJ whole genome shotgun (WGS) entry which is preliminary data.</text>
</comment>